<dbReference type="GO" id="GO:0020037">
    <property type="term" value="F:heme binding"/>
    <property type="evidence" value="ECO:0007669"/>
    <property type="project" value="InterPro"/>
</dbReference>
<dbReference type="STRING" id="366602.Caul_0562"/>
<organism evidence="2">
    <name type="scientific">Caulobacter sp. (strain K31)</name>
    <dbReference type="NCBI Taxonomy" id="366602"/>
    <lineage>
        <taxon>Bacteria</taxon>
        <taxon>Pseudomonadati</taxon>
        <taxon>Pseudomonadota</taxon>
        <taxon>Alphaproteobacteria</taxon>
        <taxon>Caulobacterales</taxon>
        <taxon>Caulobacteraceae</taxon>
        <taxon>Caulobacter</taxon>
    </lineage>
</organism>
<dbReference type="GO" id="GO:0009055">
    <property type="term" value="F:electron transfer activity"/>
    <property type="evidence" value="ECO:0007669"/>
    <property type="project" value="InterPro"/>
</dbReference>
<dbReference type="AlphaFoldDB" id="B0T7F7"/>
<dbReference type="KEGG" id="cak:Caul_0562"/>
<evidence type="ECO:0000256" key="1">
    <source>
        <dbReference type="SAM" id="SignalP"/>
    </source>
</evidence>
<dbReference type="SUPFAM" id="SSF46626">
    <property type="entry name" value="Cytochrome c"/>
    <property type="match status" value="1"/>
</dbReference>
<keyword evidence="1" id="KW-0732">Signal</keyword>
<reference evidence="2" key="1">
    <citation type="submission" date="2008-01" db="EMBL/GenBank/DDBJ databases">
        <title>Complete sequence of chromosome of Caulobacter sp. K31.</title>
        <authorList>
            <consortium name="US DOE Joint Genome Institute"/>
            <person name="Copeland A."/>
            <person name="Lucas S."/>
            <person name="Lapidus A."/>
            <person name="Barry K."/>
            <person name="Glavina del Rio T."/>
            <person name="Dalin E."/>
            <person name="Tice H."/>
            <person name="Pitluck S."/>
            <person name="Bruce D."/>
            <person name="Goodwin L."/>
            <person name="Thompson L.S."/>
            <person name="Brettin T."/>
            <person name="Detter J.C."/>
            <person name="Han C."/>
            <person name="Schmutz J."/>
            <person name="Larimer F."/>
            <person name="Land M."/>
            <person name="Hauser L."/>
            <person name="Kyrpides N."/>
            <person name="Kim E."/>
            <person name="Stephens C."/>
            <person name="Richardson P."/>
        </authorList>
    </citation>
    <scope>NUCLEOTIDE SEQUENCE [LARGE SCALE GENOMIC DNA]</scope>
    <source>
        <strain evidence="2">K31</strain>
    </source>
</reference>
<dbReference type="InterPro" id="IPR036909">
    <property type="entry name" value="Cyt_c-like_dom_sf"/>
</dbReference>
<evidence type="ECO:0000313" key="2">
    <source>
        <dbReference type="EMBL" id="ABZ69695.1"/>
    </source>
</evidence>
<sequence length="156" mass="16899" precursor="true">MRLAKRILSLAGAALAITASSAAGQEPGVANPAGARIDYMLKCQGCHQPDGMGNTTNTPPLKNEVARFLSVPGGREFLVRVPGVASTDLKDDRLAELLNWTLFQFDGANVPRDFTPYTASEVGRLRKRPFRLERMPARDALVAAIEELSAAKHNQK</sequence>
<feature type="chain" id="PRO_5002756002" evidence="1">
    <location>
        <begin position="23"/>
        <end position="156"/>
    </location>
</feature>
<dbReference type="EMBL" id="CP000927">
    <property type="protein sequence ID" value="ABZ69695.1"/>
    <property type="molecule type" value="Genomic_DNA"/>
</dbReference>
<dbReference type="eggNOG" id="COG2010">
    <property type="taxonomic scope" value="Bacteria"/>
</dbReference>
<name>B0T7F7_CAUSK</name>
<feature type="signal peptide" evidence="1">
    <location>
        <begin position="1"/>
        <end position="22"/>
    </location>
</feature>
<dbReference type="OrthoDB" id="9811281at2"/>
<accession>B0T7F7</accession>
<proteinExistence type="predicted"/>
<dbReference type="Gene3D" id="1.10.760.10">
    <property type="entry name" value="Cytochrome c-like domain"/>
    <property type="match status" value="1"/>
</dbReference>
<gene>
    <name evidence="2" type="ordered locus">Caul_0562</name>
</gene>
<protein>
    <submittedName>
        <fullName evidence="2">Cytochrome c, class I</fullName>
    </submittedName>
</protein>
<dbReference type="HOGENOM" id="CLU_126387_1_0_5"/>